<dbReference type="AlphaFoldDB" id="A0A3N4Z4T8"/>
<sequence length="62" mass="6057">MADTTSAGGTDPAAEMETGPVQTEAQRAEAAQAAAAGAPDAVPGQGPQDDPDAEGEERFDAG</sequence>
<feature type="compositionally biased region" description="Low complexity" evidence="1">
    <location>
        <begin position="28"/>
        <end position="48"/>
    </location>
</feature>
<keyword evidence="3" id="KW-1185">Reference proteome</keyword>
<evidence type="ECO:0000256" key="1">
    <source>
        <dbReference type="SAM" id="MobiDB-lite"/>
    </source>
</evidence>
<dbReference type="RefSeq" id="WP_123915752.1">
    <property type="nucleotide sequence ID" value="NZ_RKRA01000001.1"/>
</dbReference>
<proteinExistence type="predicted"/>
<evidence type="ECO:0000313" key="2">
    <source>
        <dbReference type="EMBL" id="RPF26736.1"/>
    </source>
</evidence>
<evidence type="ECO:0000313" key="3">
    <source>
        <dbReference type="Proteomes" id="UP000280726"/>
    </source>
</evidence>
<gene>
    <name evidence="2" type="ORF">EDD32_1186</name>
</gene>
<accession>A0A3N4Z4T8</accession>
<reference evidence="2 3" key="1">
    <citation type="submission" date="2018-11" db="EMBL/GenBank/DDBJ databases">
        <title>Sequencing the genomes of 1000 actinobacteria strains.</title>
        <authorList>
            <person name="Klenk H.-P."/>
        </authorList>
    </citation>
    <scope>NUCLEOTIDE SEQUENCE [LARGE SCALE GENOMIC DNA]</scope>
    <source>
        <strain evidence="2 3">DSM 14418</strain>
    </source>
</reference>
<dbReference type="EMBL" id="RKRA01000001">
    <property type="protein sequence ID" value="RPF26736.1"/>
    <property type="molecule type" value="Genomic_DNA"/>
</dbReference>
<name>A0A3N4Z4T8_9MICO</name>
<comment type="caution">
    <text evidence="2">The sequence shown here is derived from an EMBL/GenBank/DDBJ whole genome shotgun (WGS) entry which is preliminary data.</text>
</comment>
<feature type="region of interest" description="Disordered" evidence="1">
    <location>
        <begin position="1"/>
        <end position="62"/>
    </location>
</feature>
<organism evidence="2 3">
    <name type="scientific">Georgenia muralis</name>
    <dbReference type="NCBI Taxonomy" id="154117"/>
    <lineage>
        <taxon>Bacteria</taxon>
        <taxon>Bacillati</taxon>
        <taxon>Actinomycetota</taxon>
        <taxon>Actinomycetes</taxon>
        <taxon>Micrococcales</taxon>
        <taxon>Bogoriellaceae</taxon>
        <taxon>Georgenia</taxon>
    </lineage>
</organism>
<dbReference type="Proteomes" id="UP000280726">
    <property type="component" value="Unassembled WGS sequence"/>
</dbReference>
<protein>
    <submittedName>
        <fullName evidence="2">Uncharacterized protein</fullName>
    </submittedName>
</protein>